<dbReference type="EMBL" id="JADYXP020000019">
    <property type="protein sequence ID" value="KAL0105438.1"/>
    <property type="molecule type" value="Genomic_DNA"/>
</dbReference>
<evidence type="ECO:0000313" key="2">
    <source>
        <dbReference type="EMBL" id="KAL0105438.1"/>
    </source>
</evidence>
<accession>A0AAW2EQ52</accession>
<feature type="compositionally biased region" description="Basic and acidic residues" evidence="1">
    <location>
        <begin position="131"/>
        <end position="140"/>
    </location>
</feature>
<keyword evidence="3" id="KW-1185">Reference proteome</keyword>
<proteinExistence type="predicted"/>
<name>A0AAW2EQ52_9HYME</name>
<gene>
    <name evidence="2" type="ORF">PUN28_016831</name>
</gene>
<protein>
    <submittedName>
        <fullName evidence="2">Uncharacterized protein</fullName>
    </submittedName>
</protein>
<reference evidence="2 3" key="1">
    <citation type="submission" date="2023-03" db="EMBL/GenBank/DDBJ databases">
        <title>High recombination rates correlate with genetic variation in Cardiocondyla obscurior ants.</title>
        <authorList>
            <person name="Errbii M."/>
        </authorList>
    </citation>
    <scope>NUCLEOTIDE SEQUENCE [LARGE SCALE GENOMIC DNA]</scope>
    <source>
        <strain evidence="2">Alpha-2009</strain>
        <tissue evidence="2">Whole body</tissue>
    </source>
</reference>
<evidence type="ECO:0000256" key="1">
    <source>
        <dbReference type="SAM" id="MobiDB-lite"/>
    </source>
</evidence>
<sequence length="171" mass="19331">MRKLIDERNNLLVLIYSVQQKYSGIKTIKVTLPIVSFCRYKDRYLTPISLYKPQILSGEGIEAFELPFSRTSLLSPLIYKTRVLTNSELFRRAGNDVERKRKRDTPASKAFRWETQQGVNGSRHAGGARDVSLEAEEKKSGTASGAGERSRERIPYAHTYTGAHVSPCCYA</sequence>
<dbReference type="Proteomes" id="UP001430953">
    <property type="component" value="Unassembled WGS sequence"/>
</dbReference>
<dbReference type="AlphaFoldDB" id="A0AAW2EQ52"/>
<evidence type="ECO:0000313" key="3">
    <source>
        <dbReference type="Proteomes" id="UP001430953"/>
    </source>
</evidence>
<organism evidence="2 3">
    <name type="scientific">Cardiocondyla obscurior</name>
    <dbReference type="NCBI Taxonomy" id="286306"/>
    <lineage>
        <taxon>Eukaryota</taxon>
        <taxon>Metazoa</taxon>
        <taxon>Ecdysozoa</taxon>
        <taxon>Arthropoda</taxon>
        <taxon>Hexapoda</taxon>
        <taxon>Insecta</taxon>
        <taxon>Pterygota</taxon>
        <taxon>Neoptera</taxon>
        <taxon>Endopterygota</taxon>
        <taxon>Hymenoptera</taxon>
        <taxon>Apocrita</taxon>
        <taxon>Aculeata</taxon>
        <taxon>Formicoidea</taxon>
        <taxon>Formicidae</taxon>
        <taxon>Myrmicinae</taxon>
        <taxon>Cardiocondyla</taxon>
    </lineage>
</organism>
<comment type="caution">
    <text evidence="2">The sequence shown here is derived from an EMBL/GenBank/DDBJ whole genome shotgun (WGS) entry which is preliminary data.</text>
</comment>
<feature type="region of interest" description="Disordered" evidence="1">
    <location>
        <begin position="97"/>
        <end position="152"/>
    </location>
</feature>